<keyword evidence="3" id="KW-1003">Cell membrane</keyword>
<protein>
    <submittedName>
        <fullName evidence="9">Acyltransferase family protein</fullName>
    </submittedName>
</protein>
<feature type="transmembrane region" description="Helical" evidence="7">
    <location>
        <begin position="58"/>
        <end position="76"/>
    </location>
</feature>
<dbReference type="Proteomes" id="UP001243717">
    <property type="component" value="Unassembled WGS sequence"/>
</dbReference>
<feature type="transmembrane region" description="Helical" evidence="7">
    <location>
        <begin position="194"/>
        <end position="213"/>
    </location>
</feature>
<keyword evidence="10" id="KW-1185">Reference proteome</keyword>
<feature type="transmembrane region" description="Helical" evidence="7">
    <location>
        <begin position="285"/>
        <end position="304"/>
    </location>
</feature>
<keyword evidence="6 7" id="KW-0472">Membrane</keyword>
<comment type="similarity">
    <text evidence="2">Belongs to the acyltransferase 3 family.</text>
</comment>
<comment type="subcellular location">
    <subcellularLocation>
        <location evidence="1">Cell membrane</location>
        <topology evidence="1">Multi-pass membrane protein</topology>
    </subcellularLocation>
</comment>
<dbReference type="Pfam" id="PF01757">
    <property type="entry name" value="Acyl_transf_3"/>
    <property type="match status" value="1"/>
</dbReference>
<keyword evidence="9" id="KW-0808">Transferase</keyword>
<evidence type="ECO:0000256" key="7">
    <source>
        <dbReference type="SAM" id="Phobius"/>
    </source>
</evidence>
<accession>A0ABU1AM08</accession>
<feature type="transmembrane region" description="Helical" evidence="7">
    <location>
        <begin position="20"/>
        <end position="38"/>
    </location>
</feature>
<evidence type="ECO:0000313" key="9">
    <source>
        <dbReference type="EMBL" id="MDQ8195821.1"/>
    </source>
</evidence>
<feature type="domain" description="Acyltransferase 3" evidence="8">
    <location>
        <begin position="18"/>
        <end position="338"/>
    </location>
</feature>
<comment type="caution">
    <text evidence="9">The sequence shown here is derived from an EMBL/GenBank/DDBJ whole genome shotgun (WGS) entry which is preliminary data.</text>
</comment>
<keyword evidence="9" id="KW-0012">Acyltransferase</keyword>
<evidence type="ECO:0000259" key="8">
    <source>
        <dbReference type="Pfam" id="PF01757"/>
    </source>
</evidence>
<feature type="transmembrane region" description="Helical" evidence="7">
    <location>
        <begin position="316"/>
        <end position="339"/>
    </location>
</feature>
<dbReference type="GO" id="GO:0016746">
    <property type="term" value="F:acyltransferase activity"/>
    <property type="evidence" value="ECO:0007669"/>
    <property type="project" value="UniProtKB-KW"/>
</dbReference>
<reference evidence="9 10" key="1">
    <citation type="submission" date="2023-04" db="EMBL/GenBank/DDBJ databases">
        <title>A novel bacteria isolated from coastal sediment.</title>
        <authorList>
            <person name="Liu X.-J."/>
            <person name="Du Z.-J."/>
        </authorList>
    </citation>
    <scope>NUCLEOTIDE SEQUENCE [LARGE SCALE GENOMIC DNA]</scope>
    <source>
        <strain evidence="9 10">SDUM461004</strain>
    </source>
</reference>
<dbReference type="PANTHER" id="PTHR40074:SF2">
    <property type="entry name" value="O-ACETYLTRANSFERASE WECH"/>
    <property type="match status" value="1"/>
</dbReference>
<keyword evidence="5 7" id="KW-1133">Transmembrane helix</keyword>
<evidence type="ECO:0000313" key="10">
    <source>
        <dbReference type="Proteomes" id="UP001243717"/>
    </source>
</evidence>
<name>A0ABU1AM08_9BACT</name>
<feature type="transmembrane region" description="Helical" evidence="7">
    <location>
        <begin position="97"/>
        <end position="115"/>
    </location>
</feature>
<organism evidence="9 10">
    <name type="scientific">Thalassobacterium sedimentorum</name>
    <dbReference type="NCBI Taxonomy" id="3041258"/>
    <lineage>
        <taxon>Bacteria</taxon>
        <taxon>Pseudomonadati</taxon>
        <taxon>Verrucomicrobiota</taxon>
        <taxon>Opitutia</taxon>
        <taxon>Puniceicoccales</taxon>
        <taxon>Coraliomargaritaceae</taxon>
        <taxon>Thalassobacterium</taxon>
    </lineage>
</organism>
<dbReference type="EMBL" id="JARXIC010000034">
    <property type="protein sequence ID" value="MDQ8195821.1"/>
    <property type="molecule type" value="Genomic_DNA"/>
</dbReference>
<evidence type="ECO:0000256" key="3">
    <source>
        <dbReference type="ARBA" id="ARBA00022475"/>
    </source>
</evidence>
<evidence type="ECO:0000256" key="6">
    <source>
        <dbReference type="ARBA" id="ARBA00023136"/>
    </source>
</evidence>
<gene>
    <name evidence="9" type="ORF">QEH59_15415</name>
</gene>
<evidence type="ECO:0000256" key="1">
    <source>
        <dbReference type="ARBA" id="ARBA00004651"/>
    </source>
</evidence>
<proteinExistence type="inferred from homology"/>
<dbReference type="PANTHER" id="PTHR40074">
    <property type="entry name" value="O-ACETYLTRANSFERASE WECH"/>
    <property type="match status" value="1"/>
</dbReference>
<sequence>MNSSEQKLASAADLKRSIPILRFLAVLAIVGLHSQTVFIADQNANLFDRFFQEWTTSWLLRAGLPVLSAISGFLMLRGWRQEISYYNQKILRRVQSLLIPFICVSFLTIFAYALIQTLPGTQAFFAPPLISDWDLANWLNRSIIDPLNYPIYFLRDLFLIALLAPLLAFLLRPSLSAYITLGVFLILRWCQQDLWIWNIRLLAWFSAGAALGLHPEWRWRPHRNLLIGACLLWLTLTGYGAWEATVTGIRSRDLGQLTKLLGVGVFFYATLSIRKDSRLDNVLKYVVPWCFPLFLFHNPIVNIGKKIPMKFIHNQAVLPTIAWLGAWLGAAIFLVYILAPVGAKYGGKPWKLITGGR</sequence>
<evidence type="ECO:0000256" key="2">
    <source>
        <dbReference type="ARBA" id="ARBA00007400"/>
    </source>
</evidence>
<keyword evidence="4 7" id="KW-0812">Transmembrane</keyword>
<dbReference type="InterPro" id="IPR002656">
    <property type="entry name" value="Acyl_transf_3_dom"/>
</dbReference>
<dbReference type="RefSeq" id="WP_308986270.1">
    <property type="nucleotide sequence ID" value="NZ_JARXIC010000034.1"/>
</dbReference>
<feature type="transmembrane region" description="Helical" evidence="7">
    <location>
        <begin position="225"/>
        <end position="242"/>
    </location>
</feature>
<evidence type="ECO:0000256" key="5">
    <source>
        <dbReference type="ARBA" id="ARBA00022989"/>
    </source>
</evidence>
<feature type="transmembrane region" description="Helical" evidence="7">
    <location>
        <begin position="157"/>
        <end position="187"/>
    </location>
</feature>
<evidence type="ECO:0000256" key="4">
    <source>
        <dbReference type="ARBA" id="ARBA00022692"/>
    </source>
</evidence>